<feature type="region of interest" description="Disordered" evidence="2">
    <location>
        <begin position="1"/>
        <end position="65"/>
    </location>
</feature>
<dbReference type="PANTHER" id="PTHR45710">
    <property type="entry name" value="C-TYPE LECTIN DOMAIN-CONTAINING PROTEIN 180"/>
    <property type="match status" value="1"/>
</dbReference>
<gene>
    <name evidence="5" type="primary">Clec6a</name>
    <name evidence="5" type="ORF">GALDEA_R15004</name>
</gene>
<accession>A0A7K9SRU0</accession>
<dbReference type="GO" id="GO:0005886">
    <property type="term" value="C:plasma membrane"/>
    <property type="evidence" value="ECO:0007669"/>
    <property type="project" value="UniProtKB-SubCell"/>
</dbReference>
<feature type="compositionally biased region" description="Acidic residues" evidence="2">
    <location>
        <begin position="1"/>
        <end position="15"/>
    </location>
</feature>
<proteinExistence type="predicted"/>
<name>A0A7K9SRU0_9PICI</name>
<sequence>PASPDSFEDDYDDVSVVESDHDQKPTGKDEDVESQRSKEGTGLYILAGKPPSPKASPKEAGGDVVGQRCQVPPSVAILYVLVALSFVAWGLLFALAIVKHLEMLEELKLLRSNLSQAQGHGRAPATGGGAPRCSPSPTIPSFHPSLLSFLPALICKSFLDDRRCSAGWRIFEKSCYYFSSEKLSWANAQEICLDQGAHLVSIDSDAEQ</sequence>
<dbReference type="EMBL" id="VWZX01003881">
    <property type="protein sequence ID" value="NXI38965.1"/>
    <property type="molecule type" value="Genomic_DNA"/>
</dbReference>
<feature type="non-terminal residue" evidence="5">
    <location>
        <position position="208"/>
    </location>
</feature>
<protein>
    <submittedName>
        <fullName evidence="5">CLC6A protein</fullName>
    </submittedName>
</protein>
<evidence type="ECO:0000313" key="5">
    <source>
        <dbReference type="EMBL" id="NXI38965.1"/>
    </source>
</evidence>
<dbReference type="InterPro" id="IPR016187">
    <property type="entry name" value="CTDL_fold"/>
</dbReference>
<dbReference type="PANTHER" id="PTHR45710:SF31">
    <property type="entry name" value="EARLY ACTIVATION ANTIGEN CD69"/>
    <property type="match status" value="1"/>
</dbReference>
<dbReference type="Gene3D" id="3.10.100.10">
    <property type="entry name" value="Mannose-Binding Protein A, subunit A"/>
    <property type="match status" value="1"/>
</dbReference>
<comment type="caution">
    <text evidence="5">The sequence shown here is derived from an EMBL/GenBank/DDBJ whole genome shotgun (WGS) entry which is preliminary data.</text>
</comment>
<organism evidence="5 6">
    <name type="scientific">Galbula dea</name>
    <dbReference type="NCBI Taxonomy" id="1109041"/>
    <lineage>
        <taxon>Eukaryota</taxon>
        <taxon>Metazoa</taxon>
        <taxon>Chordata</taxon>
        <taxon>Craniata</taxon>
        <taxon>Vertebrata</taxon>
        <taxon>Euteleostomi</taxon>
        <taxon>Archelosauria</taxon>
        <taxon>Archosauria</taxon>
        <taxon>Dinosauria</taxon>
        <taxon>Saurischia</taxon>
        <taxon>Theropoda</taxon>
        <taxon>Coelurosauria</taxon>
        <taxon>Aves</taxon>
        <taxon>Neognathae</taxon>
        <taxon>Neoaves</taxon>
        <taxon>Telluraves</taxon>
        <taxon>Coraciimorphae</taxon>
        <taxon>Piciformes</taxon>
        <taxon>Galbulidae</taxon>
        <taxon>Galbula</taxon>
    </lineage>
</organism>
<feature type="compositionally biased region" description="Basic and acidic residues" evidence="2">
    <location>
        <begin position="18"/>
        <end position="39"/>
    </location>
</feature>
<evidence type="ECO:0000256" key="1">
    <source>
        <dbReference type="ARBA" id="ARBA00004401"/>
    </source>
</evidence>
<evidence type="ECO:0000256" key="3">
    <source>
        <dbReference type="SAM" id="Phobius"/>
    </source>
</evidence>
<evidence type="ECO:0000256" key="2">
    <source>
        <dbReference type="SAM" id="MobiDB-lite"/>
    </source>
</evidence>
<keyword evidence="6" id="KW-1185">Reference proteome</keyword>
<dbReference type="InterPro" id="IPR001304">
    <property type="entry name" value="C-type_lectin-like"/>
</dbReference>
<dbReference type="PROSITE" id="PS50041">
    <property type="entry name" value="C_TYPE_LECTIN_2"/>
    <property type="match status" value="1"/>
</dbReference>
<keyword evidence="3" id="KW-0812">Transmembrane</keyword>
<dbReference type="InterPro" id="IPR016186">
    <property type="entry name" value="C-type_lectin-like/link_sf"/>
</dbReference>
<dbReference type="Proteomes" id="UP000566440">
    <property type="component" value="Unassembled WGS sequence"/>
</dbReference>
<feature type="transmembrane region" description="Helical" evidence="3">
    <location>
        <begin position="76"/>
        <end position="98"/>
    </location>
</feature>
<dbReference type="OrthoDB" id="6133475at2759"/>
<evidence type="ECO:0000313" key="6">
    <source>
        <dbReference type="Proteomes" id="UP000566440"/>
    </source>
</evidence>
<reference evidence="5 6" key="1">
    <citation type="submission" date="2019-09" db="EMBL/GenBank/DDBJ databases">
        <title>Bird 10,000 Genomes (B10K) Project - Family phase.</title>
        <authorList>
            <person name="Zhang G."/>
        </authorList>
    </citation>
    <scope>NUCLEOTIDE SEQUENCE [LARGE SCALE GENOMIC DNA]</scope>
    <source>
        <strain evidence="5">B10K-DU-001-62</strain>
        <tissue evidence="5">Muscle</tissue>
    </source>
</reference>
<feature type="domain" description="C-type lectin" evidence="4">
    <location>
        <begin position="171"/>
        <end position="208"/>
    </location>
</feature>
<keyword evidence="3" id="KW-1133">Transmembrane helix</keyword>
<dbReference type="SUPFAM" id="SSF56436">
    <property type="entry name" value="C-type lectin-like"/>
    <property type="match status" value="1"/>
</dbReference>
<dbReference type="AlphaFoldDB" id="A0A7K9SRU0"/>
<feature type="non-terminal residue" evidence="5">
    <location>
        <position position="1"/>
    </location>
</feature>
<keyword evidence="3" id="KW-0472">Membrane</keyword>
<dbReference type="InterPro" id="IPR050828">
    <property type="entry name" value="C-type_lectin/matrix_domain"/>
</dbReference>
<evidence type="ECO:0000259" key="4">
    <source>
        <dbReference type="PROSITE" id="PS50041"/>
    </source>
</evidence>
<comment type="subcellular location">
    <subcellularLocation>
        <location evidence="1">Cell membrane</location>
        <topology evidence="1">Single-pass type II membrane protein</topology>
    </subcellularLocation>
</comment>